<organism evidence="1 2">
    <name type="scientific">Methanococcoides methylutens MM1</name>
    <dbReference type="NCBI Taxonomy" id="1434104"/>
    <lineage>
        <taxon>Archaea</taxon>
        <taxon>Methanobacteriati</taxon>
        <taxon>Methanobacteriota</taxon>
        <taxon>Stenosarchaea group</taxon>
        <taxon>Methanomicrobia</taxon>
        <taxon>Methanosarcinales</taxon>
        <taxon>Methanosarcinaceae</taxon>
        <taxon>Methanococcoides</taxon>
    </lineage>
</organism>
<dbReference type="OrthoDB" id="142298at2157"/>
<keyword evidence="2" id="KW-1185">Reference proteome</keyword>
<proteinExistence type="predicted"/>
<dbReference type="RefSeq" id="WP_048205090.1">
    <property type="nucleotide sequence ID" value="NZ_CP009518.1"/>
</dbReference>
<gene>
    <name evidence="1" type="ORF">MCMEM_0885</name>
</gene>
<reference evidence="1 2" key="1">
    <citation type="submission" date="2014-07" db="EMBL/GenBank/DDBJ databases">
        <title>Methanogenic archaea and the global carbon cycle.</title>
        <authorList>
            <person name="Henriksen J.R."/>
            <person name="Luke J."/>
            <person name="Reinhart S."/>
            <person name="Benedict M.N."/>
            <person name="Youngblut N.D."/>
            <person name="Metcalf M.E."/>
            <person name="Whitaker R.J."/>
            <person name="Metcalf W.W."/>
        </authorList>
    </citation>
    <scope>NUCLEOTIDE SEQUENCE [LARGE SCALE GENOMIC DNA]</scope>
    <source>
        <strain evidence="1 2">MM1</strain>
    </source>
</reference>
<dbReference type="GeneID" id="24893408"/>
<sequence length="509" mass="57876">MEFIFTDLIPITILLYLVGYFVYLKVESGKVEPDRMESTDSTTEIVSIKETEPIIYTDNTASYGDENNDTIKILSGFSYKGAAIQYKVKVENPTSNPIADIKVNLYVPDVFILSDSTKHIAILKPSESQTVTFDIRPTGECGDCEVSGKIVYYDYKSNKTTENAIPSKNISIICPMLKSKEISESEWRNALSGLTNAEENTKEIDMPASTLFDVTSDVLQDMNLFMLPPKVNDSDNFYRATSKFYGEGIKELRYAAQIEVVGGSSKSKLILKAWAESEDALTGFYHGILDEIEKRVHVKGLIDNIIVYNHYGDKIENQINDSMIQRSFNTQTKAETTSSSLKHGDIKDKTTVANSVIQHSFNGKSKNRPSTPNVNNSYNKLNYKEVYDYLVETARKAYDSRIELVDGLEDKLYRKQLREQKFIVTYGDVLKRFGKIPENRAHQNELFSILDEINNNTKPVLLSALVVNGNEYLPSKPFFKKWTDNSWGTELKKIWDYYCYEDVPDDDTI</sequence>
<dbReference type="HOGENOM" id="CLU_534876_0_0_2"/>
<evidence type="ECO:0008006" key="3">
    <source>
        <dbReference type="Google" id="ProtNLM"/>
    </source>
</evidence>
<dbReference type="Gene3D" id="2.60.40.10">
    <property type="entry name" value="Immunoglobulins"/>
    <property type="match status" value="1"/>
</dbReference>
<accession>A0A0E3SRJ1</accession>
<dbReference type="AlphaFoldDB" id="A0A0E3SRJ1"/>
<dbReference type="Proteomes" id="UP000033048">
    <property type="component" value="Chromosome"/>
</dbReference>
<dbReference type="KEGG" id="mmet:MCMEM_0885"/>
<dbReference type="InterPro" id="IPR013783">
    <property type="entry name" value="Ig-like_fold"/>
</dbReference>
<evidence type="ECO:0000313" key="2">
    <source>
        <dbReference type="Proteomes" id="UP000033048"/>
    </source>
</evidence>
<evidence type="ECO:0000313" key="1">
    <source>
        <dbReference type="EMBL" id="AKB84938.1"/>
    </source>
</evidence>
<dbReference type="EMBL" id="CP009518">
    <property type="protein sequence ID" value="AKB84938.1"/>
    <property type="molecule type" value="Genomic_DNA"/>
</dbReference>
<name>A0A0E3SRJ1_METMT</name>
<protein>
    <recommendedName>
        <fullName evidence="3">DUF11 domain-containing protein</fullName>
    </recommendedName>
</protein>